<protein>
    <submittedName>
        <fullName evidence="3">PH domain-containing protein</fullName>
    </submittedName>
</protein>
<dbReference type="PANTHER" id="PTHR34473">
    <property type="entry name" value="UPF0699 TRANSMEMBRANE PROTEIN YDBS"/>
    <property type="match status" value="1"/>
</dbReference>
<dbReference type="InterPro" id="IPR014529">
    <property type="entry name" value="UCP026631"/>
</dbReference>
<proteinExistence type="predicted"/>
<dbReference type="Pfam" id="PF03703">
    <property type="entry name" value="bPH_2"/>
    <property type="match status" value="3"/>
</dbReference>
<sequence length="475" mass="54158">MSEPKRLHPAAILFLFAKSLREAIFVIVLGFISFKDNGLIYFLLGIGLLLILLVGLSILSWMRYTYRVEGEELRIEYGILIRKKRYISKNRIQSIDLTAGVVHRIFKLTRVQIETAGSGMNAEASLRAVRLSEGAALRSELKTVQSKQSAEVHDETPEAQGPSRKITNKRLFIAGSTSGRVGVVFAILALFFSELEQFIPDRVYDETLNWVVSLSIIFIVGLAVIFLLILWVLGIVGMVIKYGNFTITRNGDELFITRGLLEKKELTIPLKRIQAVGTQKSLIRQPLGYVTVFAEVAGGSTDKNEDFSSILFPIMKDDEVDSFLETFLPDYTGMEDELTRLPSRALKFYIIRSVLPFLIIGGVSWYFFPQFFWAPLLLIVASIGMGILRHRDGGIREDGDRLTIQYRFFSKNRIVLYRRRVQSIERKQHRLHMKQRLATIKLSIIGKMGMGKHFTIKELEEETANQAADWYSFRK</sequence>
<gene>
    <name evidence="3" type="ORF">ACFO3D_17215</name>
</gene>
<feature type="transmembrane region" description="Helical" evidence="1">
    <location>
        <begin position="372"/>
        <end position="388"/>
    </location>
</feature>
<dbReference type="Proteomes" id="UP001595989">
    <property type="component" value="Unassembled WGS sequence"/>
</dbReference>
<evidence type="ECO:0000313" key="4">
    <source>
        <dbReference type="Proteomes" id="UP001595989"/>
    </source>
</evidence>
<dbReference type="RefSeq" id="WP_390299002.1">
    <property type="nucleotide sequence ID" value="NZ_JBHSFU010000014.1"/>
</dbReference>
<organism evidence="3 4">
    <name type="scientific">Virgibacillus kekensis</name>
    <dbReference type="NCBI Taxonomy" id="202261"/>
    <lineage>
        <taxon>Bacteria</taxon>
        <taxon>Bacillati</taxon>
        <taxon>Bacillota</taxon>
        <taxon>Bacilli</taxon>
        <taxon>Bacillales</taxon>
        <taxon>Bacillaceae</taxon>
        <taxon>Virgibacillus</taxon>
    </lineage>
</organism>
<name>A0ABV9DLY9_9BACI</name>
<feature type="domain" description="YdbS-like PH" evidence="2">
    <location>
        <begin position="61"/>
        <end position="140"/>
    </location>
</feature>
<feature type="transmembrane region" description="Helical" evidence="1">
    <location>
        <begin position="38"/>
        <end position="59"/>
    </location>
</feature>
<feature type="transmembrane region" description="Helical" evidence="1">
    <location>
        <begin position="212"/>
        <end position="240"/>
    </location>
</feature>
<feature type="domain" description="YdbS-like PH" evidence="2">
    <location>
        <begin position="395"/>
        <end position="471"/>
    </location>
</feature>
<feature type="transmembrane region" description="Helical" evidence="1">
    <location>
        <begin position="349"/>
        <end position="366"/>
    </location>
</feature>
<evidence type="ECO:0000259" key="2">
    <source>
        <dbReference type="Pfam" id="PF03703"/>
    </source>
</evidence>
<keyword evidence="4" id="KW-1185">Reference proteome</keyword>
<dbReference type="EMBL" id="JBHSFU010000014">
    <property type="protein sequence ID" value="MFC4559904.1"/>
    <property type="molecule type" value="Genomic_DNA"/>
</dbReference>
<evidence type="ECO:0000256" key="1">
    <source>
        <dbReference type="SAM" id="Phobius"/>
    </source>
</evidence>
<feature type="domain" description="YdbS-like PH" evidence="2">
    <location>
        <begin position="244"/>
        <end position="323"/>
    </location>
</feature>
<evidence type="ECO:0000313" key="3">
    <source>
        <dbReference type="EMBL" id="MFC4559904.1"/>
    </source>
</evidence>
<dbReference type="PANTHER" id="PTHR34473:SF2">
    <property type="entry name" value="UPF0699 TRANSMEMBRANE PROTEIN YDBT"/>
    <property type="match status" value="1"/>
</dbReference>
<comment type="caution">
    <text evidence="3">The sequence shown here is derived from an EMBL/GenBank/DDBJ whole genome shotgun (WGS) entry which is preliminary data.</text>
</comment>
<keyword evidence="1" id="KW-0472">Membrane</keyword>
<keyword evidence="1" id="KW-1133">Transmembrane helix</keyword>
<dbReference type="PIRSF" id="PIRSF026631">
    <property type="entry name" value="UCP026631"/>
    <property type="match status" value="1"/>
</dbReference>
<accession>A0ABV9DLY9</accession>
<feature type="transmembrane region" description="Helical" evidence="1">
    <location>
        <begin position="171"/>
        <end position="192"/>
    </location>
</feature>
<feature type="transmembrane region" description="Helical" evidence="1">
    <location>
        <begin position="12"/>
        <end position="32"/>
    </location>
</feature>
<dbReference type="InterPro" id="IPR005182">
    <property type="entry name" value="YdbS-like_PH"/>
</dbReference>
<reference evidence="4" key="1">
    <citation type="journal article" date="2019" name="Int. J. Syst. Evol. Microbiol.">
        <title>The Global Catalogue of Microorganisms (GCM) 10K type strain sequencing project: providing services to taxonomists for standard genome sequencing and annotation.</title>
        <authorList>
            <consortium name="The Broad Institute Genomics Platform"/>
            <consortium name="The Broad Institute Genome Sequencing Center for Infectious Disease"/>
            <person name="Wu L."/>
            <person name="Ma J."/>
        </authorList>
    </citation>
    <scope>NUCLEOTIDE SEQUENCE [LARGE SCALE GENOMIC DNA]</scope>
    <source>
        <strain evidence="4">CGMCC 4.7426</strain>
    </source>
</reference>
<keyword evidence="1" id="KW-0812">Transmembrane</keyword>